<accession>A0AAW1P2B9</accession>
<evidence type="ECO:0000256" key="6">
    <source>
        <dbReference type="ARBA" id="ARBA00023277"/>
    </source>
</evidence>
<evidence type="ECO:0000256" key="5">
    <source>
        <dbReference type="ARBA" id="ARBA00023001"/>
    </source>
</evidence>
<comment type="caution">
    <text evidence="10">The sequence shown here is derived from an EMBL/GenBank/DDBJ whole genome shotgun (WGS) entry which is preliminary data.</text>
</comment>
<sequence>MIHIILREKLSSALVLVPQVGNLTTDVNFWGTPEQLSEQNMPRPAYMVYTRDGTADLASSIATALASGSMALRSQNASYSQQLMTTATSLYNEAKAYPGLYTSGLKYSCTSRFSKANVGTAQGAQACPPPTDFANGTAAYFYNSTGYWDDLIFAAGWMFQATNDSSYMADVNSFYASYNSEEAPTDVGFITDYNHVFQAANVLLAVASNDVWYHQTVQTMLQNWICALGGTTAFTPQGRAWNPLAPTTGDTGNVAFLAAVYGQFHSTSISAAQSDRYICFARSQMRYILGDKTNSLMVGNGVKSPTHAQNRAASCPNPPTVCNADDALYVSTPNPHVLTGAVVEFATFSDNYQDVRTSNDSRVSITNNAGITGTMAGLVKAPGTWDSCLQGFGVLTGSGGVCKAGNVVSA</sequence>
<proteinExistence type="inferred from homology"/>
<feature type="domain" description="Glycoside hydrolase family 9" evidence="9">
    <location>
        <begin position="15"/>
        <end position="374"/>
    </location>
</feature>
<dbReference type="GO" id="GO:0008810">
    <property type="term" value="F:cellulase activity"/>
    <property type="evidence" value="ECO:0007669"/>
    <property type="project" value="UniProtKB-EC"/>
</dbReference>
<dbReference type="PANTHER" id="PTHR22298">
    <property type="entry name" value="ENDO-1,4-BETA-GLUCANASE"/>
    <property type="match status" value="1"/>
</dbReference>
<keyword evidence="11" id="KW-1185">Reference proteome</keyword>
<keyword evidence="4" id="KW-0378">Hydrolase</keyword>
<dbReference type="InterPro" id="IPR008928">
    <property type="entry name" value="6-hairpin_glycosidase_sf"/>
</dbReference>
<comment type="catalytic activity">
    <reaction evidence="1">
        <text>Endohydrolysis of (1-&gt;4)-beta-D-glucosidic linkages in cellulose, lichenin and cereal beta-D-glucans.</text>
        <dbReference type="EC" id="3.2.1.4"/>
    </reaction>
</comment>
<evidence type="ECO:0000256" key="7">
    <source>
        <dbReference type="ARBA" id="ARBA00023295"/>
    </source>
</evidence>
<keyword evidence="7" id="KW-0326">Glycosidase</keyword>
<dbReference type="EMBL" id="JALJOQ010000063">
    <property type="protein sequence ID" value="KAK9803066.1"/>
    <property type="molecule type" value="Genomic_DNA"/>
</dbReference>
<evidence type="ECO:0000313" key="11">
    <source>
        <dbReference type="Proteomes" id="UP001465755"/>
    </source>
</evidence>
<keyword evidence="8" id="KW-0624">Polysaccharide degradation</keyword>
<evidence type="ECO:0000256" key="2">
    <source>
        <dbReference type="ARBA" id="ARBA00007072"/>
    </source>
</evidence>
<dbReference type="InterPro" id="IPR012341">
    <property type="entry name" value="6hp_glycosidase-like_sf"/>
</dbReference>
<gene>
    <name evidence="10" type="ORF">WJX73_005558</name>
</gene>
<dbReference type="GO" id="GO:0030245">
    <property type="term" value="P:cellulose catabolic process"/>
    <property type="evidence" value="ECO:0007669"/>
    <property type="project" value="UniProtKB-KW"/>
</dbReference>
<dbReference type="InterPro" id="IPR001701">
    <property type="entry name" value="Glyco_hydro_9"/>
</dbReference>
<dbReference type="EC" id="3.2.1.4" evidence="3"/>
<evidence type="ECO:0000256" key="3">
    <source>
        <dbReference type="ARBA" id="ARBA00012601"/>
    </source>
</evidence>
<evidence type="ECO:0000256" key="8">
    <source>
        <dbReference type="ARBA" id="ARBA00023326"/>
    </source>
</evidence>
<organism evidence="10 11">
    <name type="scientific">Symbiochloris irregularis</name>
    <dbReference type="NCBI Taxonomy" id="706552"/>
    <lineage>
        <taxon>Eukaryota</taxon>
        <taxon>Viridiplantae</taxon>
        <taxon>Chlorophyta</taxon>
        <taxon>core chlorophytes</taxon>
        <taxon>Trebouxiophyceae</taxon>
        <taxon>Trebouxiales</taxon>
        <taxon>Trebouxiaceae</taxon>
        <taxon>Symbiochloris</taxon>
    </lineage>
</organism>
<evidence type="ECO:0000256" key="4">
    <source>
        <dbReference type="ARBA" id="ARBA00022801"/>
    </source>
</evidence>
<comment type="similarity">
    <text evidence="2">Belongs to the glycosyl hydrolase 9 (cellulase E) family.</text>
</comment>
<dbReference type="SUPFAM" id="SSF48208">
    <property type="entry name" value="Six-hairpin glycosidases"/>
    <property type="match status" value="1"/>
</dbReference>
<evidence type="ECO:0000313" key="10">
    <source>
        <dbReference type="EMBL" id="KAK9803066.1"/>
    </source>
</evidence>
<name>A0AAW1P2B9_9CHLO</name>
<dbReference type="Pfam" id="PF00759">
    <property type="entry name" value="Glyco_hydro_9"/>
    <property type="match status" value="1"/>
</dbReference>
<dbReference type="Proteomes" id="UP001465755">
    <property type="component" value="Unassembled WGS sequence"/>
</dbReference>
<dbReference type="Gene3D" id="1.50.10.10">
    <property type="match status" value="1"/>
</dbReference>
<protein>
    <recommendedName>
        <fullName evidence="3">cellulase</fullName>
        <ecNumber evidence="3">3.2.1.4</ecNumber>
    </recommendedName>
</protein>
<evidence type="ECO:0000259" key="9">
    <source>
        <dbReference type="Pfam" id="PF00759"/>
    </source>
</evidence>
<reference evidence="10 11" key="1">
    <citation type="journal article" date="2024" name="Nat. Commun.">
        <title>Phylogenomics reveals the evolutionary origins of lichenization in chlorophyte algae.</title>
        <authorList>
            <person name="Puginier C."/>
            <person name="Libourel C."/>
            <person name="Otte J."/>
            <person name="Skaloud P."/>
            <person name="Haon M."/>
            <person name="Grisel S."/>
            <person name="Petersen M."/>
            <person name="Berrin J.G."/>
            <person name="Delaux P.M."/>
            <person name="Dal Grande F."/>
            <person name="Keller J."/>
        </authorList>
    </citation>
    <scope>NUCLEOTIDE SEQUENCE [LARGE SCALE GENOMIC DNA]</scope>
    <source>
        <strain evidence="10 11">SAG 2036</strain>
    </source>
</reference>
<dbReference type="AlphaFoldDB" id="A0AAW1P2B9"/>
<keyword evidence="6" id="KW-0119">Carbohydrate metabolism</keyword>
<keyword evidence="5" id="KW-0136">Cellulose degradation</keyword>
<evidence type="ECO:0000256" key="1">
    <source>
        <dbReference type="ARBA" id="ARBA00000966"/>
    </source>
</evidence>